<evidence type="ECO:0000313" key="8">
    <source>
        <dbReference type="Proteomes" id="UP000295765"/>
    </source>
</evidence>
<dbReference type="EMBL" id="SLWY01000005">
    <property type="protein sequence ID" value="TCO82251.1"/>
    <property type="molecule type" value="Genomic_DNA"/>
</dbReference>
<evidence type="ECO:0000256" key="1">
    <source>
        <dbReference type="ARBA" id="ARBA00004370"/>
    </source>
</evidence>
<comment type="caution">
    <text evidence="7">The sequence shown here is derived from an EMBL/GenBank/DDBJ whole genome shotgun (WGS) entry which is preliminary data.</text>
</comment>
<dbReference type="GO" id="GO:0005886">
    <property type="term" value="C:plasma membrane"/>
    <property type="evidence" value="ECO:0007669"/>
    <property type="project" value="UniProtKB-SubCell"/>
</dbReference>
<evidence type="ECO:0000256" key="5">
    <source>
        <dbReference type="ARBA" id="ARBA00023136"/>
    </source>
</evidence>
<dbReference type="RefSeq" id="WP_243662573.1">
    <property type="nucleotide sequence ID" value="NZ_SLWY01000005.1"/>
</dbReference>
<feature type="transmembrane region" description="Helical" evidence="6">
    <location>
        <begin position="223"/>
        <end position="242"/>
    </location>
</feature>
<keyword evidence="3 6" id="KW-0812">Transmembrane</keyword>
<gene>
    <name evidence="7" type="ORF">EV699_10533</name>
</gene>
<dbReference type="Proteomes" id="UP000295765">
    <property type="component" value="Unassembled WGS sequence"/>
</dbReference>
<evidence type="ECO:0000256" key="6">
    <source>
        <dbReference type="RuleBase" id="RU363076"/>
    </source>
</evidence>
<sequence length="257" mass="28199">MASAGASVVAQRRWRRLAPWLLAVVAGSGFVGLGVWQLRRADEKAALIAAFEVRSRAPAVALAELDPADPANRFREVRVSGRYVAEHQWLLDNQLQHGQPGYRVLTPLDPGGAAAWVLVDRGWVAQGETRQVLPEVSAPQGRVTVLGRLSQPPEPGVRLGHWPAQPSWPAVVPWFDFDAAEHALGHPLERAVILLDPAAPGGYRREWAVNLVTLSPDRHRAYAVQWFSLAVAVAVTAGVLEWRRRAALGKEKEACRR</sequence>
<keyword evidence="5 6" id="KW-0472">Membrane</keyword>
<dbReference type="PANTHER" id="PTHR23427">
    <property type="entry name" value="SURFEIT LOCUS PROTEIN"/>
    <property type="match status" value="1"/>
</dbReference>
<keyword evidence="4 6" id="KW-1133">Transmembrane helix</keyword>
<dbReference type="CDD" id="cd06662">
    <property type="entry name" value="SURF1"/>
    <property type="match status" value="1"/>
</dbReference>
<comment type="subcellular location">
    <subcellularLocation>
        <location evidence="6">Cell membrane</location>
        <topology evidence="6">Multi-pass membrane protein</topology>
    </subcellularLocation>
    <subcellularLocation>
        <location evidence="1">Membrane</location>
    </subcellularLocation>
</comment>
<organism evidence="7 8">
    <name type="scientific">Plasticicumulans lactativorans</name>
    <dbReference type="NCBI Taxonomy" id="1133106"/>
    <lineage>
        <taxon>Bacteria</taxon>
        <taxon>Pseudomonadati</taxon>
        <taxon>Pseudomonadota</taxon>
        <taxon>Gammaproteobacteria</taxon>
        <taxon>Candidatus Competibacteraceae</taxon>
        <taxon>Plasticicumulans</taxon>
    </lineage>
</organism>
<name>A0A4R2L4P0_9GAMM</name>
<dbReference type="Pfam" id="PF02104">
    <property type="entry name" value="SURF1"/>
    <property type="match status" value="1"/>
</dbReference>
<dbReference type="InterPro" id="IPR045214">
    <property type="entry name" value="Surf1/Surf4"/>
</dbReference>
<reference evidence="7 8" key="1">
    <citation type="submission" date="2019-03" db="EMBL/GenBank/DDBJ databases">
        <title>Genomic Encyclopedia of Type Strains, Phase IV (KMG-IV): sequencing the most valuable type-strain genomes for metagenomic binning, comparative biology and taxonomic classification.</title>
        <authorList>
            <person name="Goeker M."/>
        </authorList>
    </citation>
    <scope>NUCLEOTIDE SEQUENCE [LARGE SCALE GENOMIC DNA]</scope>
    <source>
        <strain evidence="7 8">DSM 25287</strain>
    </source>
</reference>
<protein>
    <recommendedName>
        <fullName evidence="6">SURF1-like protein</fullName>
    </recommendedName>
</protein>
<proteinExistence type="inferred from homology"/>
<accession>A0A4R2L4P0</accession>
<keyword evidence="8" id="KW-1185">Reference proteome</keyword>
<evidence type="ECO:0000256" key="3">
    <source>
        <dbReference type="ARBA" id="ARBA00022692"/>
    </source>
</evidence>
<dbReference type="PANTHER" id="PTHR23427:SF2">
    <property type="entry name" value="SURFEIT LOCUS PROTEIN 1"/>
    <property type="match status" value="1"/>
</dbReference>
<evidence type="ECO:0000313" key="7">
    <source>
        <dbReference type="EMBL" id="TCO82251.1"/>
    </source>
</evidence>
<feature type="transmembrane region" description="Helical" evidence="6">
    <location>
        <begin position="20"/>
        <end position="38"/>
    </location>
</feature>
<evidence type="ECO:0000256" key="2">
    <source>
        <dbReference type="ARBA" id="ARBA00007165"/>
    </source>
</evidence>
<dbReference type="InterPro" id="IPR002994">
    <property type="entry name" value="Surf1/Shy1"/>
</dbReference>
<evidence type="ECO:0000256" key="4">
    <source>
        <dbReference type="ARBA" id="ARBA00022989"/>
    </source>
</evidence>
<keyword evidence="6" id="KW-1003">Cell membrane</keyword>
<comment type="similarity">
    <text evidence="2 6">Belongs to the SURF1 family.</text>
</comment>
<dbReference type="AlphaFoldDB" id="A0A4R2L4P0"/>
<dbReference type="PROSITE" id="PS50895">
    <property type="entry name" value="SURF1"/>
    <property type="match status" value="1"/>
</dbReference>